<dbReference type="InterPro" id="IPR027417">
    <property type="entry name" value="P-loop_NTPase"/>
</dbReference>
<dbReference type="NCBIfam" id="TIGR00368">
    <property type="entry name" value="YifB family Mg chelatase-like AAA ATPase"/>
    <property type="match status" value="1"/>
</dbReference>
<sequence>MSFARVYSAQVNLLSGAIVTIEVDLSKGLHAFNIVGLPDKGVAESKDRVSSAIKNSGFKSPKAKNQKIVISLSPADLKKEGPYFDLAIALSYMLACRDVKFDGDKKIFLGELGLDGTLRSIKGALPLVQEAKKMGFEEVYLPVENAVEGALVEGIKIFGAKNLEEVVEHIGEWNMSSKKLASGEDFSKNKKSNKIPVQPKTEINYERIIKGADFSDVRGQEGAKRGLEIAAAGGHNIAMYGPPGTGKTMLARAFSAILPELSVEEVLELTGIHSVVGANKGELVCFPPFRSPHHTSSYVSIIGGGTFPKPGEVTLAHKGVLFLDEFPEFDKKVIESLRQPLEDNIVSIARAKGSAIFPSNFILVAAMNPCPCGNAGSKQKACICKPSDLDRYKRKLSGPIVDRIDLWVSVANVDYKKLGDEGNGEKSAKIKERVISAREIQKNRFKKFGRDINTNSEMNVKDLGNMVKLADDVRTLLDRSAESLGLSARAYHRVIKIARTIADLEGSVEVNQNHILEAIQYRPKVNS</sequence>
<evidence type="ECO:0000313" key="6">
    <source>
        <dbReference type="Proteomes" id="UP000034749"/>
    </source>
</evidence>
<dbReference type="PANTHER" id="PTHR32039">
    <property type="entry name" value="MAGNESIUM-CHELATASE SUBUNIT CHLI"/>
    <property type="match status" value="1"/>
</dbReference>
<dbReference type="PANTHER" id="PTHR32039:SF7">
    <property type="entry name" value="COMPETENCE PROTEIN COMM"/>
    <property type="match status" value="1"/>
</dbReference>
<comment type="similarity">
    <text evidence="1">Belongs to the Mg-chelatase subunits D/I family. ComM subfamily.</text>
</comment>
<dbReference type="InterPro" id="IPR025158">
    <property type="entry name" value="Mg_chelat-rel_C"/>
</dbReference>
<evidence type="ECO:0000256" key="2">
    <source>
        <dbReference type="ARBA" id="ARBA00022741"/>
    </source>
</evidence>
<dbReference type="Pfam" id="PF13541">
    <property type="entry name" value="ChlI"/>
    <property type="match status" value="1"/>
</dbReference>
<dbReference type="PRINTS" id="PR01657">
    <property type="entry name" value="MCMFAMILY"/>
</dbReference>
<evidence type="ECO:0000313" key="5">
    <source>
        <dbReference type="EMBL" id="KKR79672.1"/>
    </source>
</evidence>
<keyword evidence="2" id="KW-0547">Nucleotide-binding</keyword>
<dbReference type="GO" id="GO:0005524">
    <property type="term" value="F:ATP binding"/>
    <property type="evidence" value="ECO:0007669"/>
    <property type="project" value="UniProtKB-KW"/>
</dbReference>
<organism evidence="5 6">
    <name type="scientific">Candidatus Nomurabacteria bacterium GW2011_GWA2_40_9</name>
    <dbReference type="NCBI Taxonomy" id="1618734"/>
    <lineage>
        <taxon>Bacteria</taxon>
        <taxon>Candidatus Nomuraibacteriota</taxon>
    </lineage>
</organism>
<proteinExistence type="inferred from homology"/>
<feature type="domain" description="AAA+ ATPase" evidence="4">
    <location>
        <begin position="233"/>
        <end position="405"/>
    </location>
</feature>
<dbReference type="InterPro" id="IPR004482">
    <property type="entry name" value="Mg_chelat-rel"/>
</dbReference>
<protein>
    <submittedName>
        <fullName evidence="5">Mg chelatase-like protein</fullName>
    </submittedName>
</protein>
<dbReference type="Gene3D" id="3.30.230.10">
    <property type="match status" value="1"/>
</dbReference>
<evidence type="ECO:0000256" key="3">
    <source>
        <dbReference type="ARBA" id="ARBA00022840"/>
    </source>
</evidence>
<dbReference type="SUPFAM" id="SSF54211">
    <property type="entry name" value="Ribosomal protein S5 domain 2-like"/>
    <property type="match status" value="1"/>
</dbReference>
<name>A0A0G0WWC0_9BACT</name>
<dbReference type="Pfam" id="PF01078">
    <property type="entry name" value="Mg_chelatase"/>
    <property type="match status" value="1"/>
</dbReference>
<dbReference type="InterPro" id="IPR003593">
    <property type="entry name" value="AAA+_ATPase"/>
</dbReference>
<reference evidence="5 6" key="1">
    <citation type="journal article" date="2015" name="Nature">
        <title>rRNA introns, odd ribosomes, and small enigmatic genomes across a large radiation of phyla.</title>
        <authorList>
            <person name="Brown C.T."/>
            <person name="Hug L.A."/>
            <person name="Thomas B.C."/>
            <person name="Sharon I."/>
            <person name="Castelle C.J."/>
            <person name="Singh A."/>
            <person name="Wilkins M.J."/>
            <person name="Williams K.H."/>
            <person name="Banfield J.F."/>
        </authorList>
    </citation>
    <scope>NUCLEOTIDE SEQUENCE [LARGE SCALE GENOMIC DNA]</scope>
</reference>
<evidence type="ECO:0000256" key="1">
    <source>
        <dbReference type="ARBA" id="ARBA00006354"/>
    </source>
</evidence>
<gene>
    <name evidence="5" type="ORF">UU24_C0004G0010</name>
</gene>
<dbReference type="Proteomes" id="UP000034749">
    <property type="component" value="Unassembled WGS sequence"/>
</dbReference>
<dbReference type="InterPro" id="IPR001208">
    <property type="entry name" value="MCM_dom"/>
</dbReference>
<accession>A0A0G0WWC0</accession>
<dbReference type="AlphaFoldDB" id="A0A0G0WWC0"/>
<dbReference type="PATRIC" id="fig|1618734.3.peg.127"/>
<dbReference type="GO" id="GO:0003677">
    <property type="term" value="F:DNA binding"/>
    <property type="evidence" value="ECO:0007669"/>
    <property type="project" value="InterPro"/>
</dbReference>
<dbReference type="InterPro" id="IPR045006">
    <property type="entry name" value="CHLI-like"/>
</dbReference>
<comment type="caution">
    <text evidence="5">The sequence shown here is derived from an EMBL/GenBank/DDBJ whole genome shotgun (WGS) entry which is preliminary data.</text>
</comment>
<dbReference type="EMBL" id="LBZW01000004">
    <property type="protein sequence ID" value="KKR79672.1"/>
    <property type="molecule type" value="Genomic_DNA"/>
</dbReference>
<dbReference type="InterPro" id="IPR014721">
    <property type="entry name" value="Ribsml_uS5_D2-typ_fold_subgr"/>
</dbReference>
<dbReference type="SUPFAM" id="SSF52540">
    <property type="entry name" value="P-loop containing nucleoside triphosphate hydrolases"/>
    <property type="match status" value="1"/>
</dbReference>
<dbReference type="Pfam" id="PF13335">
    <property type="entry name" value="Mg_chelatase_C"/>
    <property type="match status" value="1"/>
</dbReference>
<dbReference type="Gene3D" id="3.40.50.300">
    <property type="entry name" value="P-loop containing nucleotide triphosphate hydrolases"/>
    <property type="match status" value="1"/>
</dbReference>
<keyword evidence="3" id="KW-0067">ATP-binding</keyword>
<dbReference type="InterPro" id="IPR000523">
    <property type="entry name" value="Mg_chelatse_chII-like_cat_dom"/>
</dbReference>
<dbReference type="SMART" id="SM00382">
    <property type="entry name" value="AAA"/>
    <property type="match status" value="1"/>
</dbReference>
<dbReference type="InterPro" id="IPR020568">
    <property type="entry name" value="Ribosomal_Su5_D2-typ_SF"/>
</dbReference>
<evidence type="ECO:0000259" key="4">
    <source>
        <dbReference type="SMART" id="SM00382"/>
    </source>
</evidence>